<dbReference type="PROSITE" id="PS51257">
    <property type="entry name" value="PROKAR_LIPOPROTEIN"/>
    <property type="match status" value="1"/>
</dbReference>
<organism evidence="2 3">
    <name type="scientific">Vibrio celticus</name>
    <dbReference type="NCBI Taxonomy" id="446372"/>
    <lineage>
        <taxon>Bacteria</taxon>
        <taxon>Pseudomonadati</taxon>
        <taxon>Pseudomonadota</taxon>
        <taxon>Gammaproteobacteria</taxon>
        <taxon>Vibrionales</taxon>
        <taxon>Vibrionaceae</taxon>
        <taxon>Vibrio</taxon>
    </lineage>
</organism>
<keyword evidence="1" id="KW-1133">Transmembrane helix</keyword>
<dbReference type="EMBL" id="FLQZ01000144">
    <property type="protein sequence ID" value="SBT15531.1"/>
    <property type="molecule type" value="Genomic_DNA"/>
</dbReference>
<evidence type="ECO:0000313" key="2">
    <source>
        <dbReference type="EMBL" id="SBT15531.1"/>
    </source>
</evidence>
<sequence length="413" mass="45023">MQRHGSFARLLAFNIIILFGFMTLIGCSSTTNTKPFLAFQNSAESLRDGSDAAIDLLIPMTAARFEADKSSTMAQFMDAHEIIVDKTKGTDVIEKAPLYLEQERFKLGLYEMNNTMVGYANVLLTLSGKDAMSEDEFTKKVNELNANGFAAYLALKGEPKDENAHSQAAENSGIFSTAAVLAFDIYLEGKKDSELIAALEENQSQIELFSGSFISAIGVIEVSLENEYNQRVGTFSDLFVESRSAATKQYMALNRTYYAQLNSLKALRHSAESFPKAHSQLVTAVKSPGEPMTAVLTMMNYGKQLKTIADDAKKTNEQLLLERNLEPAQAQVDVLNAESIAANHEYAKVQVQAVAARIAADSNPSDVEKTKVAGELEKKALDLKVVAEQKATAAQKMREAVDALITASAATLN</sequence>
<feature type="transmembrane region" description="Helical" evidence="1">
    <location>
        <begin position="7"/>
        <end position="26"/>
    </location>
</feature>
<reference evidence="3" key="1">
    <citation type="submission" date="2016-06" db="EMBL/GenBank/DDBJ databases">
        <authorList>
            <person name="Rodrigo-Torres L."/>
            <person name="Arahal D.R."/>
        </authorList>
    </citation>
    <scope>NUCLEOTIDE SEQUENCE [LARGE SCALE GENOMIC DNA]</scope>
    <source>
        <strain evidence="3">CECT 7224</strain>
    </source>
</reference>
<dbReference type="AlphaFoldDB" id="A0A1C3JK24"/>
<proteinExistence type="predicted"/>
<accession>A0A1C3JK24</accession>
<name>A0A1C3JK24_9VIBR</name>
<dbReference type="RefSeq" id="WP_065677690.1">
    <property type="nucleotide sequence ID" value="NZ_AP025463.1"/>
</dbReference>
<keyword evidence="3" id="KW-1185">Reference proteome</keyword>
<keyword evidence="1" id="KW-0812">Transmembrane</keyword>
<evidence type="ECO:0000313" key="3">
    <source>
        <dbReference type="Proteomes" id="UP000092819"/>
    </source>
</evidence>
<gene>
    <name evidence="2" type="ORF">VCE7224_04330</name>
</gene>
<dbReference type="Proteomes" id="UP000092819">
    <property type="component" value="Unassembled WGS sequence"/>
</dbReference>
<protein>
    <submittedName>
        <fullName evidence="2">Uncharacterized protein</fullName>
    </submittedName>
</protein>
<keyword evidence="1" id="KW-0472">Membrane</keyword>
<evidence type="ECO:0000256" key="1">
    <source>
        <dbReference type="SAM" id="Phobius"/>
    </source>
</evidence>